<sequence>MSRAYVTFLAGNGDYVQGVVGLAKGLRKVHTAYPLVVAVLPDLPEEHRRMLVAQGCIVREIVPVYPPENQTQFAMAYYVINYSKLRIWEFVEYHKMIYLDGDIQDFLNMFFGDIYKPIPPIYNLVLAMLWHHPENIELNKVKVVHYCAAGSKPWRYTGKEENMDRKDIKMLVKSWWDIYNDESLDYKGTNISPIEGEADKVIVTMVSEANAAPELVSVTTKATSLAKAASLMSRAYVTFLAGNGDYVQSVVGLAKGLRKVHTAYPLVVAVLPDVLEEHRRMLVAQGCIVHEIVPVYPPENQTQFAMAYYVINYSKLRIWEFVEYHKMIYLDGDIQDFLNMFFGDIYKPIPPIYNLVLAMLWRHPENIELNKVKVVHYCAAGSKPWRYTRKEENMDRKDIKMLVKSWWDIYNDESLDYKRTNISPIEGEADKVIVTMVLEANAGHYTPAPPVT</sequence>
<keyword evidence="1" id="KW-0328">Glycosyltransferase</keyword>
<dbReference type="Gene3D" id="3.90.550.10">
    <property type="entry name" value="Spore Coat Polysaccharide Biosynthesis Protein SpsA, Chain A"/>
    <property type="match status" value="4"/>
</dbReference>
<keyword evidence="6" id="KW-1185">Reference proteome</keyword>
<dbReference type="EC" id="2.4.1.-" evidence="4"/>
<evidence type="ECO:0000256" key="4">
    <source>
        <dbReference type="RuleBase" id="RU362027"/>
    </source>
</evidence>
<dbReference type="AlphaFoldDB" id="A0A4S4D355"/>
<reference evidence="5 6" key="1">
    <citation type="journal article" date="2018" name="Proc. Natl. Acad. Sci. U.S.A.">
        <title>Draft genome sequence of Camellia sinensis var. sinensis provides insights into the evolution of the tea genome and tea quality.</title>
        <authorList>
            <person name="Wei C."/>
            <person name="Yang H."/>
            <person name="Wang S."/>
            <person name="Zhao J."/>
            <person name="Liu C."/>
            <person name="Gao L."/>
            <person name="Xia E."/>
            <person name="Lu Y."/>
            <person name="Tai Y."/>
            <person name="She G."/>
            <person name="Sun J."/>
            <person name="Cao H."/>
            <person name="Tong W."/>
            <person name="Gao Q."/>
            <person name="Li Y."/>
            <person name="Deng W."/>
            <person name="Jiang X."/>
            <person name="Wang W."/>
            <person name="Chen Q."/>
            <person name="Zhang S."/>
            <person name="Li H."/>
            <person name="Wu J."/>
            <person name="Wang P."/>
            <person name="Li P."/>
            <person name="Shi C."/>
            <person name="Zheng F."/>
            <person name="Jian J."/>
            <person name="Huang B."/>
            <person name="Shan D."/>
            <person name="Shi M."/>
            <person name="Fang C."/>
            <person name="Yue Y."/>
            <person name="Li F."/>
            <person name="Li D."/>
            <person name="Wei S."/>
            <person name="Han B."/>
            <person name="Jiang C."/>
            <person name="Yin Y."/>
            <person name="Xia T."/>
            <person name="Zhang Z."/>
            <person name="Bennetzen J.L."/>
            <person name="Zhao S."/>
            <person name="Wan X."/>
        </authorList>
    </citation>
    <scope>NUCLEOTIDE SEQUENCE [LARGE SCALE GENOMIC DNA]</scope>
    <source>
        <strain evidence="6">cv. Shuchazao</strain>
        <tissue evidence="5">Leaf</tissue>
    </source>
</reference>
<name>A0A4S4D355_CAMSN</name>
<dbReference type="SUPFAM" id="SSF53448">
    <property type="entry name" value="Nucleotide-diphospho-sugar transferases"/>
    <property type="match status" value="2"/>
</dbReference>
<dbReference type="PANTHER" id="PTHR11183">
    <property type="entry name" value="GLYCOGENIN SUBFAMILY MEMBER"/>
    <property type="match status" value="1"/>
</dbReference>
<keyword evidence="3" id="KW-0464">Manganese</keyword>
<evidence type="ECO:0000256" key="3">
    <source>
        <dbReference type="ARBA" id="ARBA00023211"/>
    </source>
</evidence>
<evidence type="ECO:0000313" key="6">
    <source>
        <dbReference type="Proteomes" id="UP000306102"/>
    </source>
</evidence>
<dbReference type="InterPro" id="IPR002495">
    <property type="entry name" value="Glyco_trans_8"/>
</dbReference>
<organism evidence="5 6">
    <name type="scientific">Camellia sinensis var. sinensis</name>
    <name type="common">China tea</name>
    <dbReference type="NCBI Taxonomy" id="542762"/>
    <lineage>
        <taxon>Eukaryota</taxon>
        <taxon>Viridiplantae</taxon>
        <taxon>Streptophyta</taxon>
        <taxon>Embryophyta</taxon>
        <taxon>Tracheophyta</taxon>
        <taxon>Spermatophyta</taxon>
        <taxon>Magnoliopsida</taxon>
        <taxon>eudicotyledons</taxon>
        <taxon>Gunneridae</taxon>
        <taxon>Pentapetalae</taxon>
        <taxon>asterids</taxon>
        <taxon>Ericales</taxon>
        <taxon>Theaceae</taxon>
        <taxon>Camellia</taxon>
    </lineage>
</organism>
<protein>
    <recommendedName>
        <fullName evidence="4">Hexosyltransferase</fullName>
        <ecNumber evidence="4">2.4.1.-</ecNumber>
    </recommendedName>
</protein>
<dbReference type="Proteomes" id="UP000306102">
    <property type="component" value="Unassembled WGS sequence"/>
</dbReference>
<evidence type="ECO:0000256" key="2">
    <source>
        <dbReference type="ARBA" id="ARBA00022679"/>
    </source>
</evidence>
<comment type="similarity">
    <text evidence="4">Belongs to the glycosyltransferase 8 family.</text>
</comment>
<evidence type="ECO:0000313" key="5">
    <source>
        <dbReference type="EMBL" id="THF96729.1"/>
    </source>
</evidence>
<dbReference type="GO" id="GO:0016757">
    <property type="term" value="F:glycosyltransferase activity"/>
    <property type="evidence" value="ECO:0007669"/>
    <property type="project" value="UniProtKB-KW"/>
</dbReference>
<accession>A0A4S4D355</accession>
<dbReference type="InterPro" id="IPR050587">
    <property type="entry name" value="GNT1/Glycosyltrans_8"/>
</dbReference>
<dbReference type="InterPro" id="IPR029044">
    <property type="entry name" value="Nucleotide-diphossugar_trans"/>
</dbReference>
<dbReference type="STRING" id="542762.A0A4S4D355"/>
<evidence type="ECO:0000256" key="1">
    <source>
        <dbReference type="ARBA" id="ARBA00022676"/>
    </source>
</evidence>
<gene>
    <name evidence="5" type="ORF">TEA_006120</name>
</gene>
<proteinExistence type="inferred from homology"/>
<dbReference type="EMBL" id="SDRB02012776">
    <property type="protein sequence ID" value="THF96729.1"/>
    <property type="molecule type" value="Genomic_DNA"/>
</dbReference>
<dbReference type="Pfam" id="PF01501">
    <property type="entry name" value="Glyco_transf_8"/>
    <property type="match status" value="2"/>
</dbReference>
<keyword evidence="2" id="KW-0808">Transferase</keyword>
<comment type="caution">
    <text evidence="5">The sequence shown here is derived from an EMBL/GenBank/DDBJ whole genome shotgun (WGS) entry which is preliminary data.</text>
</comment>